<dbReference type="RefSeq" id="WP_244722998.1">
    <property type="nucleotide sequence ID" value="NZ_CP095049.1"/>
</dbReference>
<evidence type="ECO:0000313" key="2">
    <source>
        <dbReference type="Proteomes" id="UP000831785"/>
    </source>
</evidence>
<dbReference type="Proteomes" id="UP000831785">
    <property type="component" value="Chromosome"/>
</dbReference>
<keyword evidence="2" id="KW-1185">Reference proteome</keyword>
<organism evidence="1 2">
    <name type="scientific">Hymenobacter cellulosivorans</name>
    <dbReference type="NCBI Taxonomy" id="2932249"/>
    <lineage>
        <taxon>Bacteria</taxon>
        <taxon>Pseudomonadati</taxon>
        <taxon>Bacteroidota</taxon>
        <taxon>Cytophagia</taxon>
        <taxon>Cytophagales</taxon>
        <taxon>Hymenobacteraceae</taxon>
        <taxon>Hymenobacter</taxon>
    </lineage>
</organism>
<evidence type="ECO:0000313" key="1">
    <source>
        <dbReference type="EMBL" id="UOQ55050.1"/>
    </source>
</evidence>
<gene>
    <name evidence="1" type="ORF">MUN80_09895</name>
</gene>
<accession>A0ABY4FES7</accession>
<sequence length="148" mass="16679">MPQRPLSSILLLLLASCDPAPPVQLLVTNDSQVPQVGIRVECDGQLVLDTVVSKYRSRADQLRRELRLRPGPHRVVAEARGQRTRLDTLISTAETNVLGLTFRFDSLAPRSRKTYFADGAEGEITFPAFYQPRSFRLYQFQAAEPLRP</sequence>
<evidence type="ECO:0008006" key="3">
    <source>
        <dbReference type="Google" id="ProtNLM"/>
    </source>
</evidence>
<protein>
    <recommendedName>
        <fullName evidence="3">Lipoprotein</fullName>
    </recommendedName>
</protein>
<name>A0ABY4FES7_9BACT</name>
<dbReference type="EMBL" id="CP095049">
    <property type="protein sequence ID" value="UOQ55050.1"/>
    <property type="molecule type" value="Genomic_DNA"/>
</dbReference>
<reference evidence="1 2" key="1">
    <citation type="submission" date="2022-04" db="EMBL/GenBank/DDBJ databases">
        <title>Hymenobacter sp. isolated from the air.</title>
        <authorList>
            <person name="Won M."/>
            <person name="Lee C.-M."/>
            <person name="Woen H.-Y."/>
            <person name="Kwon S.-W."/>
        </authorList>
    </citation>
    <scope>NUCLEOTIDE SEQUENCE [LARGE SCALE GENOMIC DNA]</scope>
    <source>
        <strain evidence="2">5116 S-27</strain>
    </source>
</reference>
<dbReference type="PROSITE" id="PS51257">
    <property type="entry name" value="PROKAR_LIPOPROTEIN"/>
    <property type="match status" value="1"/>
</dbReference>
<proteinExistence type="predicted"/>